<dbReference type="InterPro" id="IPR002347">
    <property type="entry name" value="SDR_fam"/>
</dbReference>
<evidence type="ECO:0000259" key="4">
    <source>
        <dbReference type="SMART" id="SM00822"/>
    </source>
</evidence>
<dbReference type="GO" id="GO:0016020">
    <property type="term" value="C:membrane"/>
    <property type="evidence" value="ECO:0007669"/>
    <property type="project" value="TreeGrafter"/>
</dbReference>
<dbReference type="PANTHER" id="PTHR44196">
    <property type="entry name" value="DEHYDROGENASE/REDUCTASE SDR FAMILY MEMBER 7B"/>
    <property type="match status" value="1"/>
</dbReference>
<keyword evidence="6" id="KW-1185">Reference proteome</keyword>
<dbReference type="Pfam" id="PF00106">
    <property type="entry name" value="adh_short"/>
    <property type="match status" value="1"/>
</dbReference>
<name>A0A1C4YSA9_9ACTN</name>
<sequence>MTGDVSGRLAVVSGAGRGIGRHLALGLARAGMDVALLGRRPAGLADTARECARFGVRTRTCPVDVRQPAAVRAVVDEVADRLGGIDLVVNNAGIADHDEKPPWEVDPDRWWDVLETNLRGSFNLCRAVLPAMIEAGAGRIVNINSNVATKRDIRYSAYGTSKAALLALSDTLAGPLRPHGVSIFDISPGMVLTDMSARMTACLERNQWVSADLVVGAVIAVARGELDPLSGRYLHVGVDDLAELAARARAGLPDGIRTLRLVPHGVDDPLA</sequence>
<accession>A0A1C4YSA9</accession>
<dbReference type="Proteomes" id="UP000183585">
    <property type="component" value="Unassembled WGS sequence"/>
</dbReference>
<evidence type="ECO:0000313" key="6">
    <source>
        <dbReference type="Proteomes" id="UP000183585"/>
    </source>
</evidence>
<proteinExistence type="inferred from homology"/>
<dbReference type="InterPro" id="IPR036291">
    <property type="entry name" value="NAD(P)-bd_dom_sf"/>
</dbReference>
<dbReference type="CDD" id="cd05233">
    <property type="entry name" value="SDR_c"/>
    <property type="match status" value="1"/>
</dbReference>
<dbReference type="Gene3D" id="3.40.50.720">
    <property type="entry name" value="NAD(P)-binding Rossmann-like Domain"/>
    <property type="match status" value="1"/>
</dbReference>
<dbReference type="InterPro" id="IPR057326">
    <property type="entry name" value="KR_dom"/>
</dbReference>
<comment type="similarity">
    <text evidence="1 3">Belongs to the short-chain dehydrogenases/reductases (SDR) family.</text>
</comment>
<evidence type="ECO:0000256" key="1">
    <source>
        <dbReference type="ARBA" id="ARBA00006484"/>
    </source>
</evidence>
<dbReference type="InterPro" id="IPR020904">
    <property type="entry name" value="Sc_DH/Rdtase_CS"/>
</dbReference>
<dbReference type="RefSeq" id="WP_074475302.1">
    <property type="nucleotide sequence ID" value="NZ_FMCT01000006.1"/>
</dbReference>
<evidence type="ECO:0000256" key="2">
    <source>
        <dbReference type="ARBA" id="ARBA00023002"/>
    </source>
</evidence>
<dbReference type="PROSITE" id="PS00061">
    <property type="entry name" value="ADH_SHORT"/>
    <property type="match status" value="1"/>
</dbReference>
<dbReference type="EMBL" id="FMCT01000006">
    <property type="protein sequence ID" value="SCF23550.1"/>
    <property type="molecule type" value="Genomic_DNA"/>
</dbReference>
<dbReference type="SMART" id="SM00822">
    <property type="entry name" value="PKS_KR"/>
    <property type="match status" value="1"/>
</dbReference>
<organism evidence="5 6">
    <name type="scientific">Micromonospora carbonacea</name>
    <dbReference type="NCBI Taxonomy" id="47853"/>
    <lineage>
        <taxon>Bacteria</taxon>
        <taxon>Bacillati</taxon>
        <taxon>Actinomycetota</taxon>
        <taxon>Actinomycetes</taxon>
        <taxon>Micromonosporales</taxon>
        <taxon>Micromonosporaceae</taxon>
        <taxon>Micromonospora</taxon>
    </lineage>
</organism>
<reference evidence="6" key="1">
    <citation type="submission" date="2016-06" db="EMBL/GenBank/DDBJ databases">
        <authorList>
            <person name="Varghese N."/>
            <person name="Submissions Spin"/>
        </authorList>
    </citation>
    <scope>NUCLEOTIDE SEQUENCE [LARGE SCALE GENOMIC DNA]</scope>
    <source>
        <strain evidence="6">DSM 43168</strain>
    </source>
</reference>
<evidence type="ECO:0000256" key="3">
    <source>
        <dbReference type="RuleBase" id="RU000363"/>
    </source>
</evidence>
<protein>
    <submittedName>
        <fullName evidence="5">Short-chain dehydrogenase</fullName>
    </submittedName>
</protein>
<dbReference type="SUPFAM" id="SSF51735">
    <property type="entry name" value="NAD(P)-binding Rossmann-fold domains"/>
    <property type="match status" value="1"/>
</dbReference>
<dbReference type="PANTHER" id="PTHR44196:SF1">
    <property type="entry name" value="DEHYDROGENASE_REDUCTASE SDR FAMILY MEMBER 7B"/>
    <property type="match status" value="1"/>
</dbReference>
<dbReference type="AlphaFoldDB" id="A0A1C4YSA9"/>
<feature type="domain" description="Ketoreductase" evidence="4">
    <location>
        <begin position="8"/>
        <end position="189"/>
    </location>
</feature>
<dbReference type="PRINTS" id="PR00080">
    <property type="entry name" value="SDRFAMILY"/>
</dbReference>
<dbReference type="PRINTS" id="PR00081">
    <property type="entry name" value="GDHRDH"/>
</dbReference>
<gene>
    <name evidence="5" type="ORF">GA0070563_106388</name>
</gene>
<keyword evidence="2" id="KW-0560">Oxidoreductase</keyword>
<dbReference type="GO" id="GO:0016491">
    <property type="term" value="F:oxidoreductase activity"/>
    <property type="evidence" value="ECO:0007669"/>
    <property type="project" value="UniProtKB-KW"/>
</dbReference>
<evidence type="ECO:0000313" key="5">
    <source>
        <dbReference type="EMBL" id="SCF23550.1"/>
    </source>
</evidence>